<dbReference type="RefSeq" id="WP_221764011.1">
    <property type="nucleotide sequence ID" value="NZ_AP024110.1"/>
</dbReference>
<feature type="chain" id="PRO_5034649618" evidence="1">
    <location>
        <begin position="22"/>
        <end position="162"/>
    </location>
</feature>
<dbReference type="EMBL" id="AP024110">
    <property type="protein sequence ID" value="BCM25974.1"/>
    <property type="molecule type" value="Genomic_DNA"/>
</dbReference>
<sequence length="162" mass="17758">MKNSINLALLFLVIANLSGCASVIYDANQPVRISTVDKSNAAVTDVYCILRNDNGEWNMRTDDSVYVHRSALNLVARCSKNGQPEGLATLISRSNNGVYGNILIGGLVGAWVDKRNGAAFDYPDWIVVVMGDNLIYDRKNQKENEPLFGAKASFEQKQSASQ</sequence>
<keyword evidence="1" id="KW-0732">Signal</keyword>
<proteinExistence type="predicted"/>
<dbReference type="KEGG" id="mpau:ZMTM_22330"/>
<evidence type="ECO:0000256" key="1">
    <source>
        <dbReference type="SAM" id="SignalP"/>
    </source>
</evidence>
<evidence type="ECO:0000313" key="2">
    <source>
        <dbReference type="EMBL" id="BCM25974.1"/>
    </source>
</evidence>
<name>A0A8D5GFV2_9PROT</name>
<gene>
    <name evidence="2" type="ORF">ZMTM_22330</name>
</gene>
<dbReference type="AlphaFoldDB" id="A0A8D5GFV2"/>
<protein>
    <submittedName>
        <fullName evidence="2">Lipoprotein</fullName>
    </submittedName>
</protein>
<feature type="signal peptide" evidence="1">
    <location>
        <begin position="1"/>
        <end position="21"/>
    </location>
</feature>
<keyword evidence="2" id="KW-0449">Lipoprotein</keyword>
<organism evidence="2 3">
    <name type="scientific">Methyloradius palustris</name>
    <dbReference type="NCBI Taxonomy" id="2778876"/>
    <lineage>
        <taxon>Bacteria</taxon>
        <taxon>Pseudomonadati</taxon>
        <taxon>Pseudomonadota</taxon>
        <taxon>Betaproteobacteria</taxon>
        <taxon>Nitrosomonadales</taxon>
        <taxon>Methylophilaceae</taxon>
        <taxon>Methyloradius</taxon>
    </lineage>
</organism>
<dbReference type="Proteomes" id="UP000826722">
    <property type="component" value="Chromosome"/>
</dbReference>
<keyword evidence="3" id="KW-1185">Reference proteome</keyword>
<evidence type="ECO:0000313" key="3">
    <source>
        <dbReference type="Proteomes" id="UP000826722"/>
    </source>
</evidence>
<reference evidence="2" key="1">
    <citation type="journal article" date="2021" name="Arch. Microbiol.">
        <title>Methyloradius palustris gen. nov., sp. nov., a methanol-oxidizing bacterium isolated from snow.</title>
        <authorList>
            <person name="Miyadera T."/>
            <person name="Kojima H."/>
            <person name="Fukui M."/>
        </authorList>
    </citation>
    <scope>NUCLEOTIDE SEQUENCE</scope>
    <source>
        <strain evidence="2">Zm11</strain>
    </source>
</reference>
<accession>A0A8D5GFV2</accession>